<dbReference type="InterPro" id="IPR017937">
    <property type="entry name" value="Thioredoxin_CS"/>
</dbReference>
<gene>
    <name evidence="8" type="ORF">PU02_0551</name>
</gene>
<dbReference type="EMBL" id="CP010401">
    <property type="protein sequence ID" value="ALE03365.1"/>
    <property type="molecule type" value="Genomic_DNA"/>
</dbReference>
<dbReference type="NCBIfam" id="TIGR00385">
    <property type="entry name" value="dsbE"/>
    <property type="match status" value="1"/>
</dbReference>
<keyword evidence="6" id="KW-0812">Transmembrane</keyword>
<evidence type="ECO:0000256" key="6">
    <source>
        <dbReference type="SAM" id="Phobius"/>
    </source>
</evidence>
<dbReference type="InterPro" id="IPR013766">
    <property type="entry name" value="Thioredoxin_domain"/>
</dbReference>
<dbReference type="KEGG" id="banc:PU02_0551"/>
<keyword evidence="6" id="KW-0472">Membrane</keyword>
<evidence type="ECO:0000313" key="8">
    <source>
        <dbReference type="EMBL" id="ALE03365.1"/>
    </source>
</evidence>
<reference evidence="8 9" key="1">
    <citation type="journal article" date="2015" name="Genome Announc.">
        <title>Complete Genome Sequence of Bartonella ancashensis Strain 20.00, Isolated from the Blood of a Patient with Verruga Peruana.</title>
        <authorList>
            <person name="Hang J."/>
            <person name="Mullins K.E."/>
            <person name="Clifford R.J."/>
            <person name="Onmus-Leone F."/>
            <person name="Yang Y."/>
            <person name="Jiang J."/>
            <person name="Leguia M."/>
            <person name="Kasper M.R."/>
            <person name="Maguina C."/>
            <person name="Lesho E.P."/>
            <person name="Jarman R.G."/>
            <person name="Richards A.L."/>
            <person name="Blazes D."/>
        </authorList>
    </citation>
    <scope>NUCLEOTIDE SEQUENCE [LARGE SCALE GENOMIC DNA]</scope>
    <source>
        <strain evidence="8 9">20.00</strain>
    </source>
</reference>
<dbReference type="CDD" id="cd03010">
    <property type="entry name" value="TlpA_like_DsbE"/>
    <property type="match status" value="1"/>
</dbReference>
<evidence type="ECO:0000256" key="4">
    <source>
        <dbReference type="ARBA" id="ARBA00023157"/>
    </source>
</evidence>
<dbReference type="GO" id="GO:0015036">
    <property type="term" value="F:disulfide oxidoreductase activity"/>
    <property type="evidence" value="ECO:0007669"/>
    <property type="project" value="InterPro"/>
</dbReference>
<keyword evidence="5" id="KW-0676">Redox-active center</keyword>
<dbReference type="STRING" id="1318743.PU02_0551"/>
<feature type="transmembrane region" description="Helical" evidence="6">
    <location>
        <begin position="31"/>
        <end position="52"/>
    </location>
</feature>
<evidence type="ECO:0000256" key="5">
    <source>
        <dbReference type="ARBA" id="ARBA00023284"/>
    </source>
</evidence>
<feature type="domain" description="Thioredoxin" evidence="7">
    <location>
        <begin position="127"/>
        <end position="265"/>
    </location>
</feature>
<keyword evidence="6" id="KW-1133">Transmembrane helix</keyword>
<dbReference type="AlphaFoldDB" id="A0A0M3T2U9"/>
<evidence type="ECO:0000256" key="3">
    <source>
        <dbReference type="ARBA" id="ARBA00022748"/>
    </source>
</evidence>
<dbReference type="PROSITE" id="PS00194">
    <property type="entry name" value="THIOREDOXIN_1"/>
    <property type="match status" value="1"/>
</dbReference>
<accession>A0A0M3T2U9</accession>
<evidence type="ECO:0000256" key="2">
    <source>
        <dbReference type="ARBA" id="ARBA00007758"/>
    </source>
</evidence>
<dbReference type="Proteomes" id="UP000057213">
    <property type="component" value="Chromosome"/>
</dbReference>
<evidence type="ECO:0000259" key="7">
    <source>
        <dbReference type="PROSITE" id="PS51352"/>
    </source>
</evidence>
<dbReference type="Gene3D" id="3.40.30.10">
    <property type="entry name" value="Glutaredoxin"/>
    <property type="match status" value="1"/>
</dbReference>
<comment type="similarity">
    <text evidence="2">Belongs to the thioredoxin family. DsbE subfamily.</text>
</comment>
<name>A0A0M3T2U9_9HYPH</name>
<keyword evidence="4" id="KW-1015">Disulfide bond</keyword>
<dbReference type="GO" id="GO:0030288">
    <property type="term" value="C:outer membrane-bounded periplasmic space"/>
    <property type="evidence" value="ECO:0007669"/>
    <property type="project" value="InterPro"/>
</dbReference>
<proteinExistence type="inferred from homology"/>
<dbReference type="PROSITE" id="PS51352">
    <property type="entry name" value="THIOREDOXIN_2"/>
    <property type="match status" value="1"/>
</dbReference>
<dbReference type="SUPFAM" id="SSF52833">
    <property type="entry name" value="Thioredoxin-like"/>
    <property type="match status" value="1"/>
</dbReference>
<organism evidence="8 9">
    <name type="scientific">Bartonella ancashensis</name>
    <dbReference type="NCBI Taxonomy" id="1318743"/>
    <lineage>
        <taxon>Bacteria</taxon>
        <taxon>Pseudomonadati</taxon>
        <taxon>Pseudomonadota</taxon>
        <taxon>Alphaproteobacteria</taxon>
        <taxon>Hyphomicrobiales</taxon>
        <taxon>Bartonellaceae</taxon>
        <taxon>Bartonella</taxon>
    </lineage>
</organism>
<dbReference type="InterPro" id="IPR036249">
    <property type="entry name" value="Thioredoxin-like_sf"/>
</dbReference>
<dbReference type="InterPro" id="IPR004799">
    <property type="entry name" value="Periplasmic_diS_OxRdtase_DsbE"/>
</dbReference>
<protein>
    <submittedName>
        <fullName evidence="8">Cytochrome c-type biogenesis protein CcmG/DsbE, thiol:disulfide oxidoreductase</fullName>
    </submittedName>
</protein>
<keyword evidence="3" id="KW-0201">Cytochrome c-type biogenesis</keyword>
<keyword evidence="9" id="KW-1185">Reference proteome</keyword>
<evidence type="ECO:0000256" key="1">
    <source>
        <dbReference type="ARBA" id="ARBA00004196"/>
    </source>
</evidence>
<dbReference type="InterPro" id="IPR050553">
    <property type="entry name" value="Thioredoxin_ResA/DsbE_sf"/>
</dbReference>
<evidence type="ECO:0000313" key="9">
    <source>
        <dbReference type="Proteomes" id="UP000057213"/>
    </source>
</evidence>
<feature type="transmembrane region" description="Helical" evidence="6">
    <location>
        <begin position="89"/>
        <end position="113"/>
    </location>
</feature>
<dbReference type="GO" id="GO:0017004">
    <property type="term" value="P:cytochrome complex assembly"/>
    <property type="evidence" value="ECO:0007669"/>
    <property type="project" value="UniProtKB-KW"/>
</dbReference>
<sequence>MHGLSDIPQQRLENSFQRIDTLLGTFHHEHIVILSYTLSSAVLLYLIGYTVYKAIRQKKFYKNYKRRRFSGEKNIMEIPLFTSEKKISFFTLLNFCGPFIFFSFLMILLFYSINKQHSYDTSFTQSTLTGKLAPKTYLPLLNHDGYLTIEQFKGHITLINFWGSWCLPCRQEHPILMEIAKDKRFHLIGINYKDNKDNAKRFLANFGNPFKYIGFDTTGHAAIDWGVYGPPETFLLNKDGTIIAKHTGTLTEQIYQKKILPEIEKAVATTQSPTK</sequence>
<dbReference type="InterPro" id="IPR013740">
    <property type="entry name" value="Redoxin"/>
</dbReference>
<comment type="subcellular location">
    <subcellularLocation>
        <location evidence="1">Cell envelope</location>
    </subcellularLocation>
</comment>
<dbReference type="Pfam" id="PF08534">
    <property type="entry name" value="Redoxin"/>
    <property type="match status" value="1"/>
</dbReference>
<dbReference type="PANTHER" id="PTHR42852">
    <property type="entry name" value="THIOL:DISULFIDE INTERCHANGE PROTEIN DSBE"/>
    <property type="match status" value="1"/>
</dbReference>
<dbReference type="PANTHER" id="PTHR42852:SF6">
    <property type="entry name" value="THIOL:DISULFIDE INTERCHANGE PROTEIN DSBE"/>
    <property type="match status" value="1"/>
</dbReference>
<dbReference type="PATRIC" id="fig|1318743.3.peg.564"/>